<reference evidence="4 5" key="1">
    <citation type="journal article" date="2010" name="J. Bacteriol.">
        <title>Genome sequence of the oligotrophic marine Gammaproteobacterium HTCC2143, isolated from the Oregon Coast.</title>
        <authorList>
            <person name="Oh H.M."/>
            <person name="Kang I."/>
            <person name="Ferriera S."/>
            <person name="Giovannoni S.J."/>
            <person name="Cho J.C."/>
        </authorList>
    </citation>
    <scope>NUCLEOTIDE SEQUENCE [LARGE SCALE GENOMIC DNA]</scope>
    <source>
        <strain evidence="4 5">HTCC2143</strain>
    </source>
</reference>
<dbReference type="GO" id="GO:0005829">
    <property type="term" value="C:cytosol"/>
    <property type="evidence" value="ECO:0007669"/>
    <property type="project" value="TreeGrafter"/>
</dbReference>
<keyword evidence="3 4" id="KW-0456">Lyase</keyword>
<dbReference type="PANTHER" id="PTHR38683">
    <property type="entry name" value="CHORISMATE PYRUVATE-LYASE"/>
    <property type="match status" value="1"/>
</dbReference>
<sequence>MSEACLLGMPQRELAIVREVVLLCAGEPWVFARSVIPAGSVTGRLRRLRKFNDSSLGEMLFKDPSMRRKTFQIARIDGDSQQIPASLHQPHQLWGRRCRFELANQPIMVSEVFLTSFSPH</sequence>
<accession>A0Y913</accession>
<evidence type="ECO:0000256" key="3">
    <source>
        <dbReference type="ARBA" id="ARBA00023239"/>
    </source>
</evidence>
<dbReference type="eggNOG" id="COG3161">
    <property type="taxonomic scope" value="Bacteria"/>
</dbReference>
<proteinExistence type="predicted"/>
<dbReference type="InterPro" id="IPR028978">
    <property type="entry name" value="Chorismate_lyase_/UTRA_dom_sf"/>
</dbReference>
<keyword evidence="2" id="KW-0831">Ubiquinone biosynthesis</keyword>
<evidence type="ECO:0000256" key="1">
    <source>
        <dbReference type="ARBA" id="ARBA00022490"/>
    </source>
</evidence>
<dbReference type="EMBL" id="AAVT01000001">
    <property type="protein sequence ID" value="EAW32617.1"/>
    <property type="molecule type" value="Genomic_DNA"/>
</dbReference>
<dbReference type="SUPFAM" id="SSF64288">
    <property type="entry name" value="Chorismate lyase-like"/>
    <property type="match status" value="1"/>
</dbReference>
<protein>
    <submittedName>
        <fullName evidence="4">Putative chorismate--pyruvate lyase</fullName>
    </submittedName>
</protein>
<dbReference type="GO" id="GO:0008813">
    <property type="term" value="F:chorismate lyase activity"/>
    <property type="evidence" value="ECO:0007669"/>
    <property type="project" value="InterPro"/>
</dbReference>
<gene>
    <name evidence="4" type="ORF">GP2143_15216</name>
</gene>
<dbReference type="AlphaFoldDB" id="A0Y913"/>
<comment type="caution">
    <text evidence="4">The sequence shown here is derived from an EMBL/GenBank/DDBJ whole genome shotgun (WGS) entry which is preliminary data.</text>
</comment>
<keyword evidence="4" id="KW-0670">Pyruvate</keyword>
<evidence type="ECO:0000256" key="2">
    <source>
        <dbReference type="ARBA" id="ARBA00022688"/>
    </source>
</evidence>
<dbReference type="Proteomes" id="UP000004931">
    <property type="component" value="Unassembled WGS sequence"/>
</dbReference>
<organism evidence="4 5">
    <name type="scientific">marine gamma proteobacterium HTCC2143</name>
    <dbReference type="NCBI Taxonomy" id="247633"/>
    <lineage>
        <taxon>Bacteria</taxon>
        <taxon>Pseudomonadati</taxon>
        <taxon>Pseudomonadota</taxon>
        <taxon>Gammaproteobacteria</taxon>
        <taxon>Cellvibrionales</taxon>
        <taxon>Spongiibacteraceae</taxon>
        <taxon>BD1-7 clade</taxon>
    </lineage>
</organism>
<dbReference type="STRING" id="247633.GP2143_15216"/>
<keyword evidence="1" id="KW-0963">Cytoplasm</keyword>
<dbReference type="GO" id="GO:0006744">
    <property type="term" value="P:ubiquinone biosynthetic process"/>
    <property type="evidence" value="ECO:0007669"/>
    <property type="project" value="UniProtKB-KW"/>
</dbReference>
<dbReference type="PANTHER" id="PTHR38683:SF1">
    <property type="entry name" value="CHORISMATE PYRUVATE-LYASE"/>
    <property type="match status" value="1"/>
</dbReference>
<evidence type="ECO:0000313" key="4">
    <source>
        <dbReference type="EMBL" id="EAW32617.1"/>
    </source>
</evidence>
<keyword evidence="5" id="KW-1185">Reference proteome</keyword>
<evidence type="ECO:0000313" key="5">
    <source>
        <dbReference type="Proteomes" id="UP000004931"/>
    </source>
</evidence>
<dbReference type="InterPro" id="IPR007440">
    <property type="entry name" value="Chorismate--pyruvate_lyase"/>
</dbReference>
<dbReference type="Gene3D" id="3.40.1410.10">
    <property type="entry name" value="Chorismate lyase-like"/>
    <property type="match status" value="1"/>
</dbReference>
<name>A0Y913_9GAMM</name>
<dbReference type="Pfam" id="PF04345">
    <property type="entry name" value="Chor_lyase"/>
    <property type="match status" value="1"/>
</dbReference>